<protein>
    <submittedName>
        <fullName evidence="3">Uncharacterized protein</fullName>
    </submittedName>
</protein>
<dbReference type="AlphaFoldDB" id="A0A1I7VZD3"/>
<sequence length="84" mass="9477">MAAECNDMGEKDIEEGCLNDSPPSYEENRNILRNGNPESAFAALCMSLNHCNNRPPTLCNFFSSHSREKNGFVQKAKIRKKDKL</sequence>
<keyword evidence="2" id="KW-1185">Reference proteome</keyword>
<reference evidence="2" key="1">
    <citation type="submission" date="2012-04" db="EMBL/GenBank/DDBJ databases">
        <title>The Genome Sequence of Loa loa.</title>
        <authorList>
            <consortium name="The Broad Institute Genome Sequencing Platform"/>
            <consortium name="Broad Institute Genome Sequencing Center for Infectious Disease"/>
            <person name="Nutman T.B."/>
            <person name="Fink D.L."/>
            <person name="Russ C."/>
            <person name="Young S."/>
            <person name="Zeng Q."/>
            <person name="Gargeya S."/>
            <person name="Alvarado L."/>
            <person name="Berlin A."/>
            <person name="Chapman S.B."/>
            <person name="Chen Z."/>
            <person name="Freedman E."/>
            <person name="Gellesch M."/>
            <person name="Goldberg J."/>
            <person name="Griggs A."/>
            <person name="Gujja S."/>
            <person name="Heilman E.R."/>
            <person name="Heiman D."/>
            <person name="Howarth C."/>
            <person name="Mehta T."/>
            <person name="Neiman D."/>
            <person name="Pearson M."/>
            <person name="Roberts A."/>
            <person name="Saif S."/>
            <person name="Shea T."/>
            <person name="Shenoy N."/>
            <person name="Sisk P."/>
            <person name="Stolte C."/>
            <person name="Sykes S."/>
            <person name="White J."/>
            <person name="Yandava C."/>
            <person name="Haas B."/>
            <person name="Henn M.R."/>
            <person name="Nusbaum C."/>
            <person name="Birren B."/>
        </authorList>
    </citation>
    <scope>NUCLEOTIDE SEQUENCE [LARGE SCALE GENOMIC DNA]</scope>
</reference>
<evidence type="ECO:0000256" key="1">
    <source>
        <dbReference type="SAM" id="MobiDB-lite"/>
    </source>
</evidence>
<reference evidence="3" key="2">
    <citation type="submission" date="2016-11" db="UniProtKB">
        <authorList>
            <consortium name="WormBaseParasite"/>
        </authorList>
    </citation>
    <scope>IDENTIFICATION</scope>
</reference>
<evidence type="ECO:0000313" key="2">
    <source>
        <dbReference type="Proteomes" id="UP000095285"/>
    </source>
</evidence>
<dbReference type="Proteomes" id="UP000095285">
    <property type="component" value="Unassembled WGS sequence"/>
</dbReference>
<proteinExistence type="predicted"/>
<organism evidence="2 3">
    <name type="scientific">Loa loa</name>
    <name type="common">Eye worm</name>
    <name type="synonym">Filaria loa</name>
    <dbReference type="NCBI Taxonomy" id="7209"/>
    <lineage>
        <taxon>Eukaryota</taxon>
        <taxon>Metazoa</taxon>
        <taxon>Ecdysozoa</taxon>
        <taxon>Nematoda</taxon>
        <taxon>Chromadorea</taxon>
        <taxon>Rhabditida</taxon>
        <taxon>Spirurina</taxon>
        <taxon>Spiruromorpha</taxon>
        <taxon>Filarioidea</taxon>
        <taxon>Onchocercidae</taxon>
        <taxon>Loa</taxon>
    </lineage>
</organism>
<evidence type="ECO:0000313" key="3">
    <source>
        <dbReference type="WBParaSite" id="EN70_7938"/>
    </source>
</evidence>
<accession>A0A1I7VZD3</accession>
<name>A0A1I7VZD3_LOALO</name>
<feature type="region of interest" description="Disordered" evidence="1">
    <location>
        <begin position="1"/>
        <end position="22"/>
    </location>
</feature>
<dbReference type="WBParaSite" id="EN70_7938">
    <property type="protein sequence ID" value="EN70_7938"/>
    <property type="gene ID" value="EN70_7938"/>
</dbReference>